<evidence type="ECO:0000256" key="15">
    <source>
        <dbReference type="SAM" id="SignalP"/>
    </source>
</evidence>
<keyword evidence="19" id="KW-1185">Reference proteome</keyword>
<name>A0A7W6GS54_9RHOB</name>
<evidence type="ECO:0000256" key="11">
    <source>
        <dbReference type="ARBA" id="ARBA00023136"/>
    </source>
</evidence>
<sequence>MKRTPTRLVRSVAVLVAMSLVASCGLPRVGPNKREIYAGSVQREGDAFVVAVNDRVTRSTAVVPALGFSEAFLNAAIVGSDTIQPGDTLGLTIWENVDDGLLAPEASNSTTLEEVQVDGAGFIFVPYAGRIRAAGNTPERVRQIITEKLEDQTPDPQVQVRRLAGDGSTVSLVGAVGGQGVFAIERPTRTLSAMIARAGGVTIEPEIAQIKIIRGNQTETVWFQDLYKNPEFDIALRAGDRILVEEDTRAFTALGATGAQARVPFEAQSISAVEAIATVGGLLSATADPTGVFVFRNEPAEIANSVLGRNDLIGAQRMVYVLDLTKPNGMFMARDFVIRDQDTLYVTEAPYVQWDKTIASLTGSLGSIATVTSIADTLRASE</sequence>
<dbReference type="Gene3D" id="3.30.1950.10">
    <property type="entry name" value="wza like domain"/>
    <property type="match status" value="1"/>
</dbReference>
<evidence type="ECO:0000256" key="12">
    <source>
        <dbReference type="ARBA" id="ARBA00023139"/>
    </source>
</evidence>
<dbReference type="GO" id="GO:0009279">
    <property type="term" value="C:cell outer membrane"/>
    <property type="evidence" value="ECO:0007669"/>
    <property type="project" value="UniProtKB-SubCell"/>
</dbReference>
<dbReference type="GO" id="GO:0015288">
    <property type="term" value="F:porin activity"/>
    <property type="evidence" value="ECO:0007669"/>
    <property type="project" value="UniProtKB-KW"/>
</dbReference>
<dbReference type="GO" id="GO:0015159">
    <property type="term" value="F:polysaccharide transmembrane transporter activity"/>
    <property type="evidence" value="ECO:0007669"/>
    <property type="project" value="InterPro"/>
</dbReference>
<dbReference type="GO" id="GO:0006811">
    <property type="term" value="P:monoatomic ion transport"/>
    <property type="evidence" value="ECO:0007669"/>
    <property type="project" value="UniProtKB-KW"/>
</dbReference>
<dbReference type="Proteomes" id="UP000541426">
    <property type="component" value="Unassembled WGS sequence"/>
</dbReference>
<evidence type="ECO:0000313" key="18">
    <source>
        <dbReference type="EMBL" id="MBB3986086.1"/>
    </source>
</evidence>
<feature type="signal peptide" evidence="15">
    <location>
        <begin position="1"/>
        <end position="22"/>
    </location>
</feature>
<dbReference type="Pfam" id="PF02563">
    <property type="entry name" value="Poly_export"/>
    <property type="match status" value="1"/>
</dbReference>
<dbReference type="GO" id="GO:0046930">
    <property type="term" value="C:pore complex"/>
    <property type="evidence" value="ECO:0007669"/>
    <property type="project" value="UniProtKB-KW"/>
</dbReference>
<evidence type="ECO:0000256" key="5">
    <source>
        <dbReference type="ARBA" id="ARBA00022597"/>
    </source>
</evidence>
<evidence type="ECO:0000256" key="9">
    <source>
        <dbReference type="ARBA" id="ARBA00023065"/>
    </source>
</evidence>
<evidence type="ECO:0000256" key="10">
    <source>
        <dbReference type="ARBA" id="ARBA00023114"/>
    </source>
</evidence>
<protein>
    <submittedName>
        <fullName evidence="18">Polysaccharide export outer membrane protein</fullName>
    </submittedName>
</protein>
<evidence type="ECO:0000259" key="17">
    <source>
        <dbReference type="Pfam" id="PF22461"/>
    </source>
</evidence>
<evidence type="ECO:0000256" key="1">
    <source>
        <dbReference type="ARBA" id="ARBA00004571"/>
    </source>
</evidence>
<evidence type="ECO:0000256" key="7">
    <source>
        <dbReference type="ARBA" id="ARBA00022729"/>
    </source>
</evidence>
<keyword evidence="9" id="KW-0406">Ion transport</keyword>
<comment type="subcellular location">
    <subcellularLocation>
        <location evidence="1">Cell outer membrane</location>
        <topology evidence="1">Multi-pass membrane protein</topology>
    </subcellularLocation>
</comment>
<evidence type="ECO:0000256" key="13">
    <source>
        <dbReference type="ARBA" id="ARBA00023237"/>
    </source>
</evidence>
<dbReference type="PANTHER" id="PTHR33619">
    <property type="entry name" value="POLYSACCHARIDE EXPORT PROTEIN GFCE-RELATED"/>
    <property type="match status" value="1"/>
</dbReference>
<evidence type="ECO:0000256" key="2">
    <source>
        <dbReference type="ARBA" id="ARBA00009450"/>
    </source>
</evidence>
<evidence type="ECO:0000259" key="16">
    <source>
        <dbReference type="Pfam" id="PF02563"/>
    </source>
</evidence>
<evidence type="ECO:0000256" key="6">
    <source>
        <dbReference type="ARBA" id="ARBA00022692"/>
    </source>
</evidence>
<evidence type="ECO:0000313" key="19">
    <source>
        <dbReference type="Proteomes" id="UP000541426"/>
    </source>
</evidence>
<evidence type="ECO:0000256" key="4">
    <source>
        <dbReference type="ARBA" id="ARBA00022452"/>
    </source>
</evidence>
<keyword evidence="10" id="KW-0626">Porin</keyword>
<dbReference type="EMBL" id="JACIEJ010000005">
    <property type="protein sequence ID" value="MBB3986086.1"/>
    <property type="molecule type" value="Genomic_DNA"/>
</dbReference>
<comment type="caution">
    <text evidence="18">The sequence shown here is derived from an EMBL/GenBank/DDBJ whole genome shotgun (WGS) entry which is preliminary data.</text>
</comment>
<accession>A0A7W6GS54</accession>
<keyword evidence="4" id="KW-1134">Transmembrane beta strand</keyword>
<evidence type="ECO:0000256" key="14">
    <source>
        <dbReference type="ARBA" id="ARBA00023288"/>
    </source>
</evidence>
<keyword evidence="12" id="KW-0564">Palmitate</keyword>
<keyword evidence="14" id="KW-0449">Lipoprotein</keyword>
<keyword evidence="3" id="KW-0813">Transport</keyword>
<reference evidence="18 19" key="1">
    <citation type="submission" date="2020-08" db="EMBL/GenBank/DDBJ databases">
        <title>Genomic Encyclopedia of Type Strains, Phase IV (KMG-IV): sequencing the most valuable type-strain genomes for metagenomic binning, comparative biology and taxonomic classification.</title>
        <authorList>
            <person name="Goeker M."/>
        </authorList>
    </citation>
    <scope>NUCLEOTIDE SEQUENCE [LARGE SCALE GENOMIC DNA]</scope>
    <source>
        <strain evidence="18 19">DSM 102235</strain>
    </source>
</reference>
<organism evidence="18 19">
    <name type="scientific">Sagittula marina</name>
    <dbReference type="NCBI Taxonomy" id="943940"/>
    <lineage>
        <taxon>Bacteria</taxon>
        <taxon>Pseudomonadati</taxon>
        <taxon>Pseudomonadota</taxon>
        <taxon>Alphaproteobacteria</taxon>
        <taxon>Rhodobacterales</taxon>
        <taxon>Roseobacteraceae</taxon>
        <taxon>Sagittula</taxon>
    </lineage>
</organism>
<keyword evidence="7 15" id="KW-0732">Signal</keyword>
<evidence type="ECO:0000256" key="3">
    <source>
        <dbReference type="ARBA" id="ARBA00022448"/>
    </source>
</evidence>
<proteinExistence type="inferred from homology"/>
<comment type="similarity">
    <text evidence="2">Belongs to the BexD/CtrA/VexA family.</text>
</comment>
<dbReference type="AlphaFoldDB" id="A0A7W6GS54"/>
<dbReference type="InterPro" id="IPR003715">
    <property type="entry name" value="Poly_export_N"/>
</dbReference>
<evidence type="ECO:0000256" key="8">
    <source>
        <dbReference type="ARBA" id="ARBA00023047"/>
    </source>
</evidence>
<dbReference type="PANTHER" id="PTHR33619:SF3">
    <property type="entry name" value="POLYSACCHARIDE EXPORT PROTEIN GFCE-RELATED"/>
    <property type="match status" value="1"/>
</dbReference>
<gene>
    <name evidence="18" type="ORF">GGQ68_002424</name>
</gene>
<dbReference type="InterPro" id="IPR054765">
    <property type="entry name" value="SLBB_dom"/>
</dbReference>
<dbReference type="Gene3D" id="3.10.560.10">
    <property type="entry name" value="Outer membrane lipoprotein wza domain like"/>
    <property type="match status" value="2"/>
</dbReference>
<keyword evidence="5" id="KW-0762">Sugar transport</keyword>
<feature type="chain" id="PRO_5031329718" evidence="15">
    <location>
        <begin position="23"/>
        <end position="382"/>
    </location>
</feature>
<dbReference type="PROSITE" id="PS51257">
    <property type="entry name" value="PROKAR_LIPOPROTEIN"/>
    <property type="match status" value="1"/>
</dbReference>
<feature type="domain" description="Polysaccharide export protein N-terminal" evidence="16">
    <location>
        <begin position="82"/>
        <end position="161"/>
    </location>
</feature>
<dbReference type="InterPro" id="IPR049712">
    <property type="entry name" value="Poly_export"/>
</dbReference>
<feature type="domain" description="SLBB" evidence="17">
    <location>
        <begin position="254"/>
        <end position="346"/>
    </location>
</feature>
<dbReference type="Pfam" id="PF22461">
    <property type="entry name" value="SLBB_2"/>
    <property type="match status" value="1"/>
</dbReference>
<keyword evidence="13" id="KW-0998">Cell outer membrane</keyword>
<keyword evidence="6" id="KW-0812">Transmembrane</keyword>
<keyword evidence="11" id="KW-0472">Membrane</keyword>
<keyword evidence="8" id="KW-0625">Polysaccharide transport</keyword>